<organism evidence="2">
    <name type="scientific">marine sediment metagenome</name>
    <dbReference type="NCBI Taxonomy" id="412755"/>
    <lineage>
        <taxon>unclassified sequences</taxon>
        <taxon>metagenomes</taxon>
        <taxon>ecological metagenomes</taxon>
    </lineage>
</organism>
<keyword evidence="1" id="KW-1133">Transmembrane helix</keyword>
<dbReference type="PANTHER" id="PTHR10556:SF35">
    <property type="entry name" value="3-OXO-5-ALPHA-STEROID 4-DEHYDROGENASE FAMILY PROTEIN"/>
    <property type="match status" value="1"/>
</dbReference>
<feature type="transmembrane region" description="Helical" evidence="1">
    <location>
        <begin position="111"/>
        <end position="129"/>
    </location>
</feature>
<feature type="transmembrane region" description="Helical" evidence="1">
    <location>
        <begin position="12"/>
        <end position="35"/>
    </location>
</feature>
<feature type="transmembrane region" description="Helical" evidence="1">
    <location>
        <begin position="81"/>
        <end position="99"/>
    </location>
</feature>
<dbReference type="PANTHER" id="PTHR10556">
    <property type="entry name" value="3-OXO-5-ALPHA-STEROID 4-DEHYDROGENASE"/>
    <property type="match status" value="1"/>
</dbReference>
<dbReference type="EMBL" id="BARV01015136">
    <property type="protein sequence ID" value="GAI27321.1"/>
    <property type="molecule type" value="Genomic_DNA"/>
</dbReference>
<gene>
    <name evidence="2" type="ORF">S06H3_26227</name>
</gene>
<feature type="non-terminal residue" evidence="2">
    <location>
        <position position="148"/>
    </location>
</feature>
<comment type="caution">
    <text evidence="2">The sequence shown here is derived from an EMBL/GenBank/DDBJ whole genome shotgun (WGS) entry which is preliminary data.</text>
</comment>
<name>X1NAV6_9ZZZZ</name>
<dbReference type="AlphaFoldDB" id="X1NAV6"/>
<reference evidence="2" key="1">
    <citation type="journal article" date="2014" name="Front. Microbiol.">
        <title>High frequency of phylogenetically diverse reductive dehalogenase-homologous genes in deep subseafloor sedimentary metagenomes.</title>
        <authorList>
            <person name="Kawai M."/>
            <person name="Futagami T."/>
            <person name="Toyoda A."/>
            <person name="Takaki Y."/>
            <person name="Nishi S."/>
            <person name="Hori S."/>
            <person name="Arai W."/>
            <person name="Tsubouchi T."/>
            <person name="Morono Y."/>
            <person name="Uchiyama I."/>
            <person name="Ito T."/>
            <person name="Fujiyama A."/>
            <person name="Inagaki F."/>
            <person name="Takami H."/>
        </authorList>
    </citation>
    <scope>NUCLEOTIDE SEQUENCE</scope>
    <source>
        <strain evidence="2">Expedition CK06-06</strain>
    </source>
</reference>
<dbReference type="GO" id="GO:0016491">
    <property type="term" value="F:oxidoreductase activity"/>
    <property type="evidence" value="ECO:0007669"/>
    <property type="project" value="TreeGrafter"/>
</dbReference>
<evidence type="ECO:0008006" key="3">
    <source>
        <dbReference type="Google" id="ProtNLM"/>
    </source>
</evidence>
<protein>
    <recommendedName>
        <fullName evidence="3">Steroid 5-alpha reductase C-terminal domain-containing protein</fullName>
    </recommendedName>
</protein>
<dbReference type="InterPro" id="IPR039357">
    <property type="entry name" value="SRD5A/TECR"/>
</dbReference>
<keyword evidence="1" id="KW-0812">Transmembrane</keyword>
<accession>X1NAV6</accession>
<proteinExistence type="predicted"/>
<evidence type="ECO:0000313" key="2">
    <source>
        <dbReference type="EMBL" id="GAI27321.1"/>
    </source>
</evidence>
<keyword evidence="1" id="KW-0472">Membrane</keyword>
<evidence type="ECO:0000256" key="1">
    <source>
        <dbReference type="SAM" id="Phobius"/>
    </source>
</evidence>
<sequence length="148" mass="17299">MYTGLLFASEPLFYSILLLVSLGLALTIFLMLFFITVGYGRHNKERWGPRVNTHLGWFVMEIPTIVIIGLCFVFSDKWRSPVHYAFLFIWFLHYAHRVFIYPFTIRNGKKMTLTVILMGFIFNVVNAYIQGRWLFTLSDPGISDSLLF</sequence>
<feature type="transmembrane region" description="Helical" evidence="1">
    <location>
        <begin position="55"/>
        <end position="75"/>
    </location>
</feature>